<evidence type="ECO:0000313" key="3">
    <source>
        <dbReference type="EMBL" id="HIX50290.1"/>
    </source>
</evidence>
<dbReference type="Proteomes" id="UP000886847">
    <property type="component" value="Unassembled WGS sequence"/>
</dbReference>
<comment type="caution">
    <text evidence="3">The sequence shown here is derived from an EMBL/GenBank/DDBJ whole genome shotgun (WGS) entry which is preliminary data.</text>
</comment>
<accession>A0A9D2AUE0</accession>
<protein>
    <submittedName>
        <fullName evidence="3">DUF1266 domain-containing protein</fullName>
    </submittedName>
</protein>
<reference evidence="3" key="2">
    <citation type="submission" date="2021-04" db="EMBL/GenBank/DDBJ databases">
        <authorList>
            <person name="Gilroy R."/>
        </authorList>
    </citation>
    <scope>NUCLEOTIDE SEQUENCE</scope>
    <source>
        <strain evidence="3">2189</strain>
    </source>
</reference>
<dbReference type="AlphaFoldDB" id="A0A9D2AUE0"/>
<dbReference type="InterPro" id="IPR009677">
    <property type="entry name" value="DUF1266"/>
</dbReference>
<reference evidence="3" key="1">
    <citation type="journal article" date="2021" name="PeerJ">
        <title>Extensive microbial diversity within the chicken gut microbiome revealed by metagenomics and culture.</title>
        <authorList>
            <person name="Gilroy R."/>
            <person name="Ravi A."/>
            <person name="Getino M."/>
            <person name="Pursley I."/>
            <person name="Horton D.L."/>
            <person name="Alikhan N.F."/>
            <person name="Baker D."/>
            <person name="Gharbi K."/>
            <person name="Hall N."/>
            <person name="Watson M."/>
            <person name="Adriaenssens E.M."/>
            <person name="Foster-Nyarko E."/>
            <person name="Jarju S."/>
            <person name="Secka A."/>
            <person name="Antonio M."/>
            <person name="Oren A."/>
            <person name="Chaudhuri R.R."/>
            <person name="La Ragione R."/>
            <person name="Hildebrand F."/>
            <person name="Pallen M.J."/>
        </authorList>
    </citation>
    <scope>NUCLEOTIDE SEQUENCE</scope>
    <source>
        <strain evidence="3">2189</strain>
    </source>
</reference>
<organism evidence="3 4">
    <name type="scientific">Candidatus Borkfalkia faecavium</name>
    <dbReference type="NCBI Taxonomy" id="2838508"/>
    <lineage>
        <taxon>Bacteria</taxon>
        <taxon>Bacillati</taxon>
        <taxon>Bacillota</taxon>
        <taxon>Clostridia</taxon>
        <taxon>Christensenellales</taxon>
        <taxon>Christensenellaceae</taxon>
        <taxon>Candidatus Borkfalkia</taxon>
    </lineage>
</organism>
<feature type="region of interest" description="Disordered" evidence="1">
    <location>
        <begin position="1"/>
        <end position="66"/>
    </location>
</feature>
<sequence length="382" mass="42951">MNIDEIRARTARQMQEMQKRAQEAADRISAPDADALSAQEEEKKRAEEAERARKAAEQEEANLQRQREVLAQMMGEEFARQSAAMQEQVSEEIRRQAAAAAAQAQQDVLGALYGGDLSMLSAALDTLAMDDEEDEEEEAELTPAQLYDYVEEKMREIDALEEPQPAAYGALPSRWEKFCILLSGIISTVNEHSLDGLNVEEHIPLYEQQIANLLRNSWGICGREELLDTLLYLSRGGYRARFAAYAEAASAEELFDEDTDEEDKEGIERGLAFVQHFKDKYEPEFLLGWDIGRAAMITRWGYFVGWLTKAETLQLLSDMGQVAANGLGSWREFARSYLFGGAFWKEVCAAGDGASYLDTLTEAVKALLQSGGQWQRFPWAKE</sequence>
<evidence type="ECO:0000256" key="1">
    <source>
        <dbReference type="SAM" id="MobiDB-lite"/>
    </source>
</evidence>
<dbReference type="EMBL" id="DXEW01000017">
    <property type="protein sequence ID" value="HIX50290.1"/>
    <property type="molecule type" value="Genomic_DNA"/>
</dbReference>
<feature type="domain" description="DUF1266" evidence="2">
    <location>
        <begin position="214"/>
        <end position="379"/>
    </location>
</feature>
<evidence type="ECO:0000259" key="2">
    <source>
        <dbReference type="Pfam" id="PF06889"/>
    </source>
</evidence>
<feature type="compositionally biased region" description="Basic and acidic residues" evidence="1">
    <location>
        <begin position="40"/>
        <end position="57"/>
    </location>
</feature>
<name>A0A9D2AUE0_9FIRM</name>
<gene>
    <name evidence="3" type="ORF">H9851_03300</name>
</gene>
<proteinExistence type="predicted"/>
<evidence type="ECO:0000313" key="4">
    <source>
        <dbReference type="Proteomes" id="UP000886847"/>
    </source>
</evidence>
<feature type="compositionally biased region" description="Basic and acidic residues" evidence="1">
    <location>
        <begin position="17"/>
        <end position="26"/>
    </location>
</feature>
<dbReference type="Pfam" id="PF06889">
    <property type="entry name" value="DUF1266"/>
    <property type="match status" value="1"/>
</dbReference>